<dbReference type="InterPro" id="IPR038390">
    <property type="entry name" value="Metal_Tscrpt_repr_sf"/>
</dbReference>
<dbReference type="GO" id="GO:0046872">
    <property type="term" value="F:metal ion binding"/>
    <property type="evidence" value="ECO:0007669"/>
    <property type="project" value="InterPro"/>
</dbReference>
<organism evidence="1 2">
    <name type="scientific">Candidatus Roizmanbacteria bacterium RIFCSPLOWO2_01_FULL_38_12</name>
    <dbReference type="NCBI Taxonomy" id="1802061"/>
    <lineage>
        <taxon>Bacteria</taxon>
        <taxon>Candidatus Roizmaniibacteriota</taxon>
    </lineage>
</organism>
<reference evidence="1 2" key="1">
    <citation type="journal article" date="2016" name="Nat. Commun.">
        <title>Thousands of microbial genomes shed light on interconnected biogeochemical processes in an aquifer system.</title>
        <authorList>
            <person name="Anantharaman K."/>
            <person name="Brown C.T."/>
            <person name="Hug L.A."/>
            <person name="Sharon I."/>
            <person name="Castelle C.J."/>
            <person name="Probst A.J."/>
            <person name="Thomas B.C."/>
            <person name="Singh A."/>
            <person name="Wilkins M.J."/>
            <person name="Karaoz U."/>
            <person name="Brodie E.L."/>
            <person name="Williams K.H."/>
            <person name="Hubbard S.S."/>
            <person name="Banfield J.F."/>
        </authorList>
    </citation>
    <scope>NUCLEOTIDE SEQUENCE [LARGE SCALE GENOMIC DNA]</scope>
</reference>
<dbReference type="EMBL" id="MGAL01000020">
    <property type="protein sequence ID" value="OGK48177.1"/>
    <property type="molecule type" value="Genomic_DNA"/>
</dbReference>
<dbReference type="Pfam" id="PF02583">
    <property type="entry name" value="Trns_repr_metal"/>
    <property type="match status" value="1"/>
</dbReference>
<protein>
    <recommendedName>
        <fullName evidence="3">Cytoplasmic protein</fullName>
    </recommendedName>
</protein>
<evidence type="ECO:0008006" key="3">
    <source>
        <dbReference type="Google" id="ProtNLM"/>
    </source>
</evidence>
<dbReference type="CDD" id="cd10148">
    <property type="entry name" value="CsoR-like_DUF156"/>
    <property type="match status" value="1"/>
</dbReference>
<dbReference type="GO" id="GO:0003677">
    <property type="term" value="F:DNA binding"/>
    <property type="evidence" value="ECO:0007669"/>
    <property type="project" value="InterPro"/>
</dbReference>
<comment type="caution">
    <text evidence="1">The sequence shown here is derived from an EMBL/GenBank/DDBJ whole genome shotgun (WGS) entry which is preliminary data.</text>
</comment>
<proteinExistence type="predicted"/>
<accession>A0A1F7IXW9</accession>
<evidence type="ECO:0000313" key="2">
    <source>
        <dbReference type="Proteomes" id="UP000177141"/>
    </source>
</evidence>
<dbReference type="PANTHER" id="PTHR33677">
    <property type="entry name" value="TRANSCRIPTIONAL REPRESSOR FRMR-RELATED"/>
    <property type="match status" value="1"/>
</dbReference>
<sequence>MESLDKRVGRILGQMRGIQKMVKENRDCSEILQQVSAVKKAIDSLSKEIIFYYIDRSFEEKNTKELKGMIKRAIDL</sequence>
<name>A0A1F7IXW9_9BACT</name>
<dbReference type="Proteomes" id="UP000177141">
    <property type="component" value="Unassembled WGS sequence"/>
</dbReference>
<dbReference type="InterPro" id="IPR003735">
    <property type="entry name" value="Metal_Tscrpt_repr"/>
</dbReference>
<dbReference type="AlphaFoldDB" id="A0A1F7IXW9"/>
<dbReference type="Gene3D" id="1.20.58.1000">
    <property type="entry name" value="Metal-sensitive repressor, helix protomer"/>
    <property type="match status" value="1"/>
</dbReference>
<evidence type="ECO:0000313" key="1">
    <source>
        <dbReference type="EMBL" id="OGK48177.1"/>
    </source>
</evidence>
<gene>
    <name evidence="1" type="ORF">A3A93_06755</name>
</gene>
<dbReference type="GO" id="GO:0045892">
    <property type="term" value="P:negative regulation of DNA-templated transcription"/>
    <property type="evidence" value="ECO:0007669"/>
    <property type="project" value="UniProtKB-ARBA"/>
</dbReference>